<evidence type="ECO:0000313" key="3">
    <source>
        <dbReference type="Proteomes" id="UP000799444"/>
    </source>
</evidence>
<evidence type="ECO:0000256" key="1">
    <source>
        <dbReference type="SAM" id="MobiDB-lite"/>
    </source>
</evidence>
<dbReference type="Proteomes" id="UP000799444">
    <property type="component" value="Unassembled WGS sequence"/>
</dbReference>
<accession>A0A9P4UZG0</accession>
<reference evidence="2" key="1">
    <citation type="journal article" date="2020" name="Stud. Mycol.">
        <title>101 Dothideomycetes genomes: a test case for predicting lifestyles and emergence of pathogens.</title>
        <authorList>
            <person name="Haridas S."/>
            <person name="Albert R."/>
            <person name="Binder M."/>
            <person name="Bloem J."/>
            <person name="Labutti K."/>
            <person name="Salamov A."/>
            <person name="Andreopoulos B."/>
            <person name="Baker S."/>
            <person name="Barry K."/>
            <person name="Bills G."/>
            <person name="Bluhm B."/>
            <person name="Cannon C."/>
            <person name="Castanera R."/>
            <person name="Culley D."/>
            <person name="Daum C."/>
            <person name="Ezra D."/>
            <person name="Gonzalez J."/>
            <person name="Henrissat B."/>
            <person name="Kuo A."/>
            <person name="Liang C."/>
            <person name="Lipzen A."/>
            <person name="Lutzoni F."/>
            <person name="Magnuson J."/>
            <person name="Mondo S."/>
            <person name="Nolan M."/>
            <person name="Ohm R."/>
            <person name="Pangilinan J."/>
            <person name="Park H.-J."/>
            <person name="Ramirez L."/>
            <person name="Alfaro M."/>
            <person name="Sun H."/>
            <person name="Tritt A."/>
            <person name="Yoshinaga Y."/>
            <person name="Zwiers L.-H."/>
            <person name="Turgeon B."/>
            <person name="Goodwin S."/>
            <person name="Spatafora J."/>
            <person name="Crous P."/>
            <person name="Grigoriev I."/>
        </authorList>
    </citation>
    <scope>NUCLEOTIDE SEQUENCE</scope>
    <source>
        <strain evidence="2">CBS 125425</strain>
    </source>
</reference>
<comment type="caution">
    <text evidence="2">The sequence shown here is derived from an EMBL/GenBank/DDBJ whole genome shotgun (WGS) entry which is preliminary data.</text>
</comment>
<keyword evidence="3" id="KW-1185">Reference proteome</keyword>
<dbReference type="AlphaFoldDB" id="A0A9P4UZG0"/>
<proteinExistence type="predicted"/>
<dbReference type="EMBL" id="ML996177">
    <property type="protein sequence ID" value="KAF2732404.1"/>
    <property type="molecule type" value="Genomic_DNA"/>
</dbReference>
<feature type="compositionally biased region" description="Polar residues" evidence="1">
    <location>
        <begin position="166"/>
        <end position="193"/>
    </location>
</feature>
<organism evidence="2 3">
    <name type="scientific">Polyplosphaeria fusca</name>
    <dbReference type="NCBI Taxonomy" id="682080"/>
    <lineage>
        <taxon>Eukaryota</taxon>
        <taxon>Fungi</taxon>
        <taxon>Dikarya</taxon>
        <taxon>Ascomycota</taxon>
        <taxon>Pezizomycotina</taxon>
        <taxon>Dothideomycetes</taxon>
        <taxon>Pleosporomycetidae</taxon>
        <taxon>Pleosporales</taxon>
        <taxon>Tetraplosphaeriaceae</taxon>
        <taxon>Polyplosphaeria</taxon>
    </lineage>
</organism>
<sequence length="244" mass="28167">MASINVQRVTKSPTYLNKPEDWISWLFQYEDLATAAGVWTHCDPSKPYNALEDAPLRPTRPSSDATADQIKLYSLDRSDWEHDYRIWKRKEETLTAILTDIPTTISKNFILLIKNEHTVWGRLHALHQHLAPSDSTRKRELRQQWEDFQRITGRRIHGATFSATLGITNNQSNQGRPSATNSLTIPSKPSASSKRPHTNCYCGVTHWYCECPYLVTHKRPHNWKEDNSITAKFREARTNPKVNT</sequence>
<name>A0A9P4UZG0_9PLEO</name>
<feature type="region of interest" description="Disordered" evidence="1">
    <location>
        <begin position="166"/>
        <end position="196"/>
    </location>
</feature>
<protein>
    <submittedName>
        <fullName evidence="2">Uncharacterized protein</fullName>
    </submittedName>
</protein>
<dbReference type="OrthoDB" id="3798177at2759"/>
<evidence type="ECO:0000313" key="2">
    <source>
        <dbReference type="EMBL" id="KAF2732404.1"/>
    </source>
</evidence>
<gene>
    <name evidence="2" type="ORF">EJ04DRAFT_554052</name>
</gene>